<reference evidence="5" key="1">
    <citation type="submission" date="2022-07" db="EMBL/GenBank/DDBJ databases">
        <title>Genome Sequence of Physisporinus lineatus.</title>
        <authorList>
            <person name="Buettner E."/>
        </authorList>
    </citation>
    <scope>NUCLEOTIDE SEQUENCE</scope>
    <source>
        <strain evidence="5">VT162</strain>
    </source>
</reference>
<dbReference type="PROSITE" id="PS50053">
    <property type="entry name" value="UBIQUITIN_2"/>
    <property type="match status" value="1"/>
</dbReference>
<dbReference type="Gene3D" id="1.20.58.120">
    <property type="entry name" value="BAG domain"/>
    <property type="match status" value="1"/>
</dbReference>
<evidence type="ECO:0000313" key="5">
    <source>
        <dbReference type="EMBL" id="KAJ3480106.1"/>
    </source>
</evidence>
<keyword evidence="1" id="KW-0143">Chaperone</keyword>
<evidence type="ECO:0000259" key="3">
    <source>
        <dbReference type="PROSITE" id="PS50053"/>
    </source>
</evidence>
<protein>
    <recommendedName>
        <fullName evidence="7">BAG domain-containing protein</fullName>
    </recommendedName>
</protein>
<dbReference type="EMBL" id="JANAWD010000395">
    <property type="protein sequence ID" value="KAJ3480106.1"/>
    <property type="molecule type" value="Genomic_DNA"/>
</dbReference>
<evidence type="ECO:0000256" key="2">
    <source>
        <dbReference type="SAM" id="MobiDB-lite"/>
    </source>
</evidence>
<name>A0AAD5V289_9APHY</name>
<evidence type="ECO:0000313" key="6">
    <source>
        <dbReference type="Proteomes" id="UP001212997"/>
    </source>
</evidence>
<evidence type="ECO:0000256" key="1">
    <source>
        <dbReference type="ARBA" id="ARBA00023186"/>
    </source>
</evidence>
<feature type="region of interest" description="Disordered" evidence="2">
    <location>
        <begin position="200"/>
        <end position="272"/>
    </location>
</feature>
<dbReference type="SUPFAM" id="SSF63491">
    <property type="entry name" value="BAG domain"/>
    <property type="match status" value="1"/>
</dbReference>
<dbReference type="GO" id="GO:0000774">
    <property type="term" value="F:adenyl-nucleotide exchange factor activity"/>
    <property type="evidence" value="ECO:0007669"/>
    <property type="project" value="TreeGrafter"/>
</dbReference>
<dbReference type="Gene3D" id="3.10.20.90">
    <property type="entry name" value="Phosphatidylinositol 3-kinase Catalytic Subunit, Chain A, domain 1"/>
    <property type="match status" value="1"/>
</dbReference>
<dbReference type="GO" id="GO:0005737">
    <property type="term" value="C:cytoplasm"/>
    <property type="evidence" value="ECO:0007669"/>
    <property type="project" value="TreeGrafter"/>
</dbReference>
<dbReference type="GO" id="GO:0050821">
    <property type="term" value="P:protein stabilization"/>
    <property type="evidence" value="ECO:0007669"/>
    <property type="project" value="TreeGrafter"/>
</dbReference>
<feature type="region of interest" description="Disordered" evidence="2">
    <location>
        <begin position="124"/>
        <end position="168"/>
    </location>
</feature>
<organism evidence="5 6">
    <name type="scientific">Meripilus lineatus</name>
    <dbReference type="NCBI Taxonomy" id="2056292"/>
    <lineage>
        <taxon>Eukaryota</taxon>
        <taxon>Fungi</taxon>
        <taxon>Dikarya</taxon>
        <taxon>Basidiomycota</taxon>
        <taxon>Agaricomycotina</taxon>
        <taxon>Agaricomycetes</taxon>
        <taxon>Polyporales</taxon>
        <taxon>Meripilaceae</taxon>
        <taxon>Meripilus</taxon>
    </lineage>
</organism>
<dbReference type="Pfam" id="PF02179">
    <property type="entry name" value="BAG"/>
    <property type="match status" value="1"/>
</dbReference>
<feature type="compositionally biased region" description="Low complexity" evidence="2">
    <location>
        <begin position="244"/>
        <end position="267"/>
    </location>
</feature>
<dbReference type="AlphaFoldDB" id="A0AAD5V289"/>
<dbReference type="InterPro" id="IPR029071">
    <property type="entry name" value="Ubiquitin-like_domsf"/>
</dbReference>
<evidence type="ECO:0000259" key="4">
    <source>
        <dbReference type="PROSITE" id="PS51035"/>
    </source>
</evidence>
<dbReference type="PANTHER" id="PTHR12329">
    <property type="entry name" value="BCL2-ASSOCIATED ATHANOGENE"/>
    <property type="match status" value="1"/>
</dbReference>
<feature type="domain" description="BAG" evidence="4">
    <location>
        <begin position="274"/>
        <end position="323"/>
    </location>
</feature>
<gene>
    <name evidence="5" type="ORF">NLI96_g8589</name>
</gene>
<dbReference type="GO" id="GO:0051087">
    <property type="term" value="F:protein-folding chaperone binding"/>
    <property type="evidence" value="ECO:0007669"/>
    <property type="project" value="InterPro"/>
</dbReference>
<dbReference type="CDD" id="cd17039">
    <property type="entry name" value="Ubl_ubiquitin_like"/>
    <property type="match status" value="1"/>
</dbReference>
<feature type="compositionally biased region" description="Basic residues" evidence="2">
    <location>
        <begin position="232"/>
        <end position="243"/>
    </location>
</feature>
<dbReference type="SMART" id="SM00264">
    <property type="entry name" value="BAG"/>
    <property type="match status" value="1"/>
</dbReference>
<feature type="domain" description="Ubiquitin-like" evidence="3">
    <location>
        <begin position="74"/>
        <end position="122"/>
    </location>
</feature>
<dbReference type="Proteomes" id="UP001212997">
    <property type="component" value="Unassembled WGS sequence"/>
</dbReference>
<evidence type="ECO:0008006" key="7">
    <source>
        <dbReference type="Google" id="ProtNLM"/>
    </source>
</evidence>
<dbReference type="InterPro" id="IPR003103">
    <property type="entry name" value="BAG_domain"/>
</dbReference>
<feature type="compositionally biased region" description="Low complexity" evidence="2">
    <location>
        <begin position="124"/>
        <end position="148"/>
    </location>
</feature>
<dbReference type="InterPro" id="IPR036533">
    <property type="entry name" value="BAG_dom_sf"/>
</dbReference>
<sequence>MGQGKVRHSLLEPITLLTSLWFRPSPHFLPYVNSPLSHQSIPLAQSNYFLPRYLYHDHYHLRLYFPLPPQDTHLSVIRNQLAEYTQLPPASFKLIHAGAIMKDDNAPISAYGIKEHSLIAIIGGSTTAPSPPSGGKSKADSSSAATTKGKGKGNAPPIQQRPTEESTISQIRTELEKVRQKLKPDVDTFLENLKATVQEAEGTGTGADGDGDTDAQPSTTTTSPSTSPANKPKSKSKSKKSRPQQRQQQQQQQDSASSPLSSQNPPQYTNLAQEHIRLGELLLQSLLRLDAIHAEGEWEEARKERKGAVREVQGILDEVDGAWRARPKA</sequence>
<dbReference type="PROSITE" id="PS51035">
    <property type="entry name" value="BAG"/>
    <property type="match status" value="1"/>
</dbReference>
<dbReference type="PANTHER" id="PTHR12329:SF16">
    <property type="entry name" value="BAG FAMILY MOLECULAR CHAPERONE REGULATOR 1"/>
    <property type="match status" value="1"/>
</dbReference>
<proteinExistence type="predicted"/>
<comment type="caution">
    <text evidence="5">The sequence shown here is derived from an EMBL/GenBank/DDBJ whole genome shotgun (WGS) entry which is preliminary data.</text>
</comment>
<keyword evidence="6" id="KW-1185">Reference proteome</keyword>
<dbReference type="SUPFAM" id="SSF54236">
    <property type="entry name" value="Ubiquitin-like"/>
    <property type="match status" value="1"/>
</dbReference>
<dbReference type="InterPro" id="IPR039773">
    <property type="entry name" value="BAG_chaperone_regulator"/>
</dbReference>
<dbReference type="InterPro" id="IPR000626">
    <property type="entry name" value="Ubiquitin-like_dom"/>
</dbReference>
<accession>A0AAD5V289</accession>
<feature type="compositionally biased region" description="Low complexity" evidence="2">
    <location>
        <begin position="214"/>
        <end position="231"/>
    </location>
</feature>
<dbReference type="Pfam" id="PF00240">
    <property type="entry name" value="ubiquitin"/>
    <property type="match status" value="1"/>
</dbReference>